<dbReference type="AlphaFoldDB" id="A0A0F9GQW8"/>
<organism evidence="1">
    <name type="scientific">marine sediment metagenome</name>
    <dbReference type="NCBI Taxonomy" id="412755"/>
    <lineage>
        <taxon>unclassified sequences</taxon>
        <taxon>metagenomes</taxon>
        <taxon>ecological metagenomes</taxon>
    </lineage>
</organism>
<comment type="caution">
    <text evidence="1">The sequence shown here is derived from an EMBL/GenBank/DDBJ whole genome shotgun (WGS) entry which is preliminary data.</text>
</comment>
<gene>
    <name evidence="1" type="ORF">LCGC14_1796690</name>
</gene>
<proteinExistence type="predicted"/>
<evidence type="ECO:0000313" key="1">
    <source>
        <dbReference type="EMBL" id="KKM01204.1"/>
    </source>
</evidence>
<dbReference type="EMBL" id="LAZR01017250">
    <property type="protein sequence ID" value="KKM01204.1"/>
    <property type="molecule type" value="Genomic_DNA"/>
</dbReference>
<name>A0A0F9GQW8_9ZZZZ</name>
<feature type="non-terminal residue" evidence="1">
    <location>
        <position position="82"/>
    </location>
</feature>
<protein>
    <submittedName>
        <fullName evidence="1">Uncharacterized protein</fullName>
    </submittedName>
</protein>
<accession>A0A0F9GQW8</accession>
<sequence length="82" mass="9415">MRDWDEELSSMLFEWTAGARLATLPLIDAVHYVNTGRHLPEIKRDYPDELASPGLVRAVRRRIQETRATLQEGHPTGAVRIY</sequence>
<reference evidence="1" key="1">
    <citation type="journal article" date="2015" name="Nature">
        <title>Complex archaea that bridge the gap between prokaryotes and eukaryotes.</title>
        <authorList>
            <person name="Spang A."/>
            <person name="Saw J.H."/>
            <person name="Jorgensen S.L."/>
            <person name="Zaremba-Niedzwiedzka K."/>
            <person name="Martijn J."/>
            <person name="Lind A.E."/>
            <person name="van Eijk R."/>
            <person name="Schleper C."/>
            <person name="Guy L."/>
            <person name="Ettema T.J."/>
        </authorList>
    </citation>
    <scope>NUCLEOTIDE SEQUENCE</scope>
</reference>